<keyword evidence="4" id="KW-1185">Reference proteome</keyword>
<organism evidence="3 4">
    <name type="scientific">Vibrio marisflavi CECT 7928</name>
    <dbReference type="NCBI Taxonomy" id="634439"/>
    <lineage>
        <taxon>Bacteria</taxon>
        <taxon>Pseudomonadati</taxon>
        <taxon>Pseudomonadota</taxon>
        <taxon>Gammaproteobacteria</taxon>
        <taxon>Vibrionales</taxon>
        <taxon>Vibrionaceae</taxon>
        <taxon>Vibrio</taxon>
    </lineage>
</organism>
<protein>
    <submittedName>
        <fullName evidence="3">Pyrroline-5-carboxylate reductase</fullName>
        <ecNumber evidence="3">1.5.1.2</ecNumber>
    </submittedName>
</protein>
<dbReference type="InterPro" id="IPR028939">
    <property type="entry name" value="P5C_Rdtase_cat_N"/>
</dbReference>
<dbReference type="RefSeq" id="WP_237363980.1">
    <property type="nucleotide sequence ID" value="NZ_CAKLDM010000004.1"/>
</dbReference>
<proteinExistence type="inferred from homology"/>
<evidence type="ECO:0000313" key="3">
    <source>
        <dbReference type="EMBL" id="CAH0543114.1"/>
    </source>
</evidence>
<dbReference type="GO" id="GO:0004735">
    <property type="term" value="F:pyrroline-5-carboxylate reductase activity"/>
    <property type="evidence" value="ECO:0007669"/>
    <property type="project" value="UniProtKB-EC"/>
</dbReference>
<dbReference type="EC" id="1.5.1.2" evidence="3"/>
<dbReference type="Gene3D" id="3.40.50.720">
    <property type="entry name" value="NAD(P)-binding Rossmann-like Domain"/>
    <property type="match status" value="1"/>
</dbReference>
<dbReference type="Pfam" id="PF03807">
    <property type="entry name" value="F420_oxidored"/>
    <property type="match status" value="1"/>
</dbReference>
<dbReference type="PANTHER" id="PTHR11645:SF13">
    <property type="entry name" value="PYRROLINE-5-CARBOXYLATE REDUCTASE CATALYTIC N-TERMINAL DOMAIN-CONTAINING PROTEIN"/>
    <property type="match status" value="1"/>
</dbReference>
<reference evidence="3" key="1">
    <citation type="submission" date="2021-11" db="EMBL/GenBank/DDBJ databases">
        <authorList>
            <person name="Rodrigo-Torres L."/>
            <person name="Arahal R. D."/>
            <person name="Lucena T."/>
        </authorList>
    </citation>
    <scope>NUCLEOTIDE SEQUENCE</scope>
    <source>
        <strain evidence="3">CECT 7928</strain>
    </source>
</reference>
<keyword evidence="3" id="KW-0560">Oxidoreductase</keyword>
<evidence type="ECO:0000313" key="4">
    <source>
        <dbReference type="Proteomes" id="UP000838748"/>
    </source>
</evidence>
<comment type="caution">
    <text evidence="3">The sequence shown here is derived from an EMBL/GenBank/DDBJ whole genome shotgun (WGS) entry which is preliminary data.</text>
</comment>
<dbReference type="InterPro" id="IPR036291">
    <property type="entry name" value="NAD(P)-bd_dom_sf"/>
</dbReference>
<dbReference type="EMBL" id="CAKLDM010000004">
    <property type="protein sequence ID" value="CAH0543114.1"/>
    <property type="molecule type" value="Genomic_DNA"/>
</dbReference>
<gene>
    <name evidence="3" type="primary">proC_2</name>
    <name evidence="3" type="ORF">VMF7928_04407</name>
</gene>
<dbReference type="SUPFAM" id="SSF51735">
    <property type="entry name" value="NAD(P)-binding Rossmann-fold domains"/>
    <property type="match status" value="1"/>
</dbReference>
<accession>A0ABM9A9M9</accession>
<comment type="similarity">
    <text evidence="1">Belongs to the pyrroline-5-carboxylate reductase family.</text>
</comment>
<evidence type="ECO:0000256" key="1">
    <source>
        <dbReference type="ARBA" id="ARBA00005525"/>
    </source>
</evidence>
<sequence length="251" mass="27348">MKIGIIGVGKLATAIVAGLTKTNKATEIVLSPRNMENSQLLSNKYECVKVAKDNQAVAEECDWIFLTLPPSVAVREIEQLTFKSGSSVISCVATLSHSECNQLIGNSVNVYKAFPLPTIADCNGPLAYYPCDTKIKPFLDGLGDLFPCKDGKAFRPLAAATSLIASHYAVQNTLHDWLVENDIEPAVALNYLNELMDSLTHQAKKSEVDFRELISSASTSQGLNEQAINMLSERGVCQDIKKTLDTILKQL</sequence>
<feature type="domain" description="Pyrroline-5-carboxylate reductase catalytic N-terminal" evidence="2">
    <location>
        <begin position="2"/>
        <end position="93"/>
    </location>
</feature>
<name>A0ABM9A9M9_9VIBR</name>
<dbReference type="PANTHER" id="PTHR11645">
    <property type="entry name" value="PYRROLINE-5-CARBOXYLATE REDUCTASE"/>
    <property type="match status" value="1"/>
</dbReference>
<dbReference type="Proteomes" id="UP000838748">
    <property type="component" value="Unassembled WGS sequence"/>
</dbReference>
<evidence type="ECO:0000259" key="2">
    <source>
        <dbReference type="Pfam" id="PF03807"/>
    </source>
</evidence>